<dbReference type="Pfam" id="PF08241">
    <property type="entry name" value="Methyltransf_11"/>
    <property type="match status" value="1"/>
</dbReference>
<proteinExistence type="predicted"/>
<evidence type="ECO:0000259" key="1">
    <source>
        <dbReference type="Pfam" id="PF08241"/>
    </source>
</evidence>
<dbReference type="Gene3D" id="3.40.50.150">
    <property type="entry name" value="Vaccinia Virus protein VP39"/>
    <property type="match status" value="1"/>
</dbReference>
<dbReference type="EMBL" id="QMBQ01000005">
    <property type="protein sequence ID" value="RAZ75259.1"/>
    <property type="molecule type" value="Genomic_DNA"/>
</dbReference>
<accession>A0A330GTU0</accession>
<reference evidence="2 3" key="2">
    <citation type="submission" date="2018-07" db="EMBL/GenBank/DDBJ databases">
        <title>Diversity of Mesorhizobium strains in Brazil.</title>
        <authorList>
            <person name="Helene L.C.F."/>
            <person name="Dall'Agnol R."/>
            <person name="Delamuta J.R.M."/>
            <person name="Hungria M."/>
        </authorList>
    </citation>
    <scope>NUCLEOTIDE SEQUENCE [LARGE SCALE GENOMIC DNA]</scope>
    <source>
        <strain evidence="2 3">CNPSo 3140</strain>
    </source>
</reference>
<protein>
    <submittedName>
        <fullName evidence="2">SAM-dependent methyltransferase</fullName>
    </submittedName>
</protein>
<dbReference type="OrthoDB" id="5449367at2"/>
<keyword evidence="2" id="KW-0489">Methyltransferase</keyword>
<evidence type="ECO:0000313" key="3">
    <source>
        <dbReference type="Proteomes" id="UP000251956"/>
    </source>
</evidence>
<dbReference type="InterPro" id="IPR029063">
    <property type="entry name" value="SAM-dependent_MTases_sf"/>
</dbReference>
<dbReference type="SUPFAM" id="SSF53335">
    <property type="entry name" value="S-adenosyl-L-methionine-dependent methyltransferases"/>
    <property type="match status" value="1"/>
</dbReference>
<keyword evidence="3" id="KW-1185">Reference proteome</keyword>
<gene>
    <name evidence="2" type="ORF">DPM35_20395</name>
</gene>
<name>A0A330GTU0_9HYPH</name>
<dbReference type="Proteomes" id="UP000251956">
    <property type="component" value="Unassembled WGS sequence"/>
</dbReference>
<dbReference type="GO" id="GO:0008757">
    <property type="term" value="F:S-adenosylmethionine-dependent methyltransferase activity"/>
    <property type="evidence" value="ECO:0007669"/>
    <property type="project" value="InterPro"/>
</dbReference>
<reference evidence="3" key="1">
    <citation type="submission" date="2018-06" db="EMBL/GenBank/DDBJ databases">
        <authorList>
            <person name="Helene L.C."/>
            <person name="Dall'Agnol R."/>
            <person name="Delamuta J.R."/>
            <person name="Hungria M."/>
        </authorList>
    </citation>
    <scope>NUCLEOTIDE SEQUENCE [LARGE SCALE GENOMIC DNA]</scope>
    <source>
        <strain evidence="3">CNPSo 3140</strain>
    </source>
</reference>
<evidence type="ECO:0000313" key="2">
    <source>
        <dbReference type="EMBL" id="RAZ75259.1"/>
    </source>
</evidence>
<feature type="domain" description="Methyltransferase type 11" evidence="1">
    <location>
        <begin position="57"/>
        <end position="149"/>
    </location>
</feature>
<dbReference type="CDD" id="cd02440">
    <property type="entry name" value="AdoMet_MTases"/>
    <property type="match status" value="1"/>
</dbReference>
<comment type="caution">
    <text evidence="2">The sequence shown here is derived from an EMBL/GenBank/DDBJ whole genome shotgun (WGS) entry which is preliminary data.</text>
</comment>
<dbReference type="RefSeq" id="WP_112129017.1">
    <property type="nucleotide sequence ID" value="NZ_QMBQ01000005.1"/>
</dbReference>
<organism evidence="2 3">
    <name type="scientific">Mesorhizobium atlanticum</name>
    <dbReference type="NCBI Taxonomy" id="2233532"/>
    <lineage>
        <taxon>Bacteria</taxon>
        <taxon>Pseudomonadati</taxon>
        <taxon>Pseudomonadota</taxon>
        <taxon>Alphaproteobacteria</taxon>
        <taxon>Hyphomicrobiales</taxon>
        <taxon>Phyllobacteriaceae</taxon>
        <taxon>Mesorhizobium</taxon>
    </lineage>
</organism>
<dbReference type="PANTHER" id="PTHR42912:SF80">
    <property type="entry name" value="METHYLTRANSFERASE DOMAIN-CONTAINING PROTEIN"/>
    <property type="match status" value="1"/>
</dbReference>
<dbReference type="AlphaFoldDB" id="A0A330GTU0"/>
<sequence>MAALFDQYRSTYNRTVDESISFSGLKHDFFLQAKVEPLARVIAERGLAEGGAGVRALDVGCGIGALHPYVRPLFSTLDGCDISTESVARARGDNPWVTYRDYPGPALPYADDTFDLAFAVCVVHHVPPEQWPAFVSEMRRVVRAGGAICLIEHNPFNPLTRLAVLRCPFDEDAVLISRHRAGRLLKAAGLADIDSRHFLLLPFASPFARKVESWFARAPLGAQYVCSGRV</sequence>
<dbReference type="InterPro" id="IPR013216">
    <property type="entry name" value="Methyltransf_11"/>
</dbReference>
<dbReference type="InterPro" id="IPR050508">
    <property type="entry name" value="Methyltransf_Superfamily"/>
</dbReference>
<dbReference type="GO" id="GO:0032259">
    <property type="term" value="P:methylation"/>
    <property type="evidence" value="ECO:0007669"/>
    <property type="project" value="UniProtKB-KW"/>
</dbReference>
<keyword evidence="2" id="KW-0808">Transferase</keyword>
<dbReference type="PANTHER" id="PTHR42912">
    <property type="entry name" value="METHYLTRANSFERASE"/>
    <property type="match status" value="1"/>
</dbReference>